<evidence type="ECO:0000313" key="2">
    <source>
        <dbReference type="Proteomes" id="UP000004978"/>
    </source>
</evidence>
<gene>
    <name evidence="1" type="ORF">MCSF7_01451</name>
</gene>
<protein>
    <submittedName>
        <fullName evidence="1">Uncharacterized protein</fullName>
    </submittedName>
</protein>
<name>F9UK79_9BACT</name>
<dbReference type="Proteomes" id="UP000004978">
    <property type="component" value="Unassembled WGS sequence"/>
</dbReference>
<organism evidence="1 2">
    <name type="scientific">Mycoplasmopsis columbina SF7</name>
    <dbReference type="NCBI Taxonomy" id="1037410"/>
    <lineage>
        <taxon>Bacteria</taxon>
        <taxon>Bacillati</taxon>
        <taxon>Mycoplasmatota</taxon>
        <taxon>Mycoplasmoidales</taxon>
        <taxon>Metamycoplasmataceae</taxon>
        <taxon>Mycoplasmopsis</taxon>
    </lineage>
</organism>
<sequence length="44" mass="5494">MKKEFWRLKWWEFKLRIKGLKPSPKEKSSLISFLIDLFDFCLFL</sequence>
<proteinExistence type="predicted"/>
<dbReference type="EMBL" id="AFXA01000011">
    <property type="protein sequence ID" value="EGV00084.1"/>
    <property type="molecule type" value="Genomic_DNA"/>
</dbReference>
<keyword evidence="2" id="KW-1185">Reference proteome</keyword>
<comment type="caution">
    <text evidence="1">The sequence shown here is derived from an EMBL/GenBank/DDBJ whole genome shotgun (WGS) entry which is preliminary data.</text>
</comment>
<dbReference type="RefSeq" id="WP_006608697.1">
    <property type="nucleotide sequence ID" value="NZ_AFXA01000011.1"/>
</dbReference>
<evidence type="ECO:0000313" key="1">
    <source>
        <dbReference type="EMBL" id="EGV00084.1"/>
    </source>
</evidence>
<accession>F9UK79</accession>
<dbReference type="AlphaFoldDB" id="F9UK79"/>
<reference evidence="1 2" key="1">
    <citation type="journal article" date="2013" name="Genome Announc.">
        <title>Genome Sequence of Mycoplasma columbinum Strain SF7.</title>
        <authorList>
            <person name="Guo Z."/>
            <person name="Xu X."/>
            <person name="Zheng Q."/>
            <person name="Li T."/>
            <person name="Kuang S."/>
            <person name="Zhang Z."/>
            <person name="Chen Y."/>
            <person name="Lu X."/>
            <person name="Zhou R."/>
            <person name="Bi D."/>
            <person name="Jin H."/>
        </authorList>
    </citation>
    <scope>NUCLEOTIDE SEQUENCE [LARGE SCALE GENOMIC DNA]</scope>
    <source>
        <strain evidence="1 2">SF7</strain>
    </source>
</reference>